<dbReference type="InterPro" id="IPR003613">
    <property type="entry name" value="Ubox_domain"/>
</dbReference>
<evidence type="ECO:0000256" key="5">
    <source>
        <dbReference type="ARBA" id="ARBA00023054"/>
    </source>
</evidence>
<dbReference type="InterPro" id="IPR006574">
    <property type="entry name" value="PRY"/>
</dbReference>
<dbReference type="InterPro" id="IPR013083">
    <property type="entry name" value="Znf_RING/FYVE/PHD"/>
</dbReference>
<dbReference type="InterPro" id="IPR017907">
    <property type="entry name" value="Znf_RING_CS"/>
</dbReference>
<dbReference type="SUPFAM" id="SSF49899">
    <property type="entry name" value="Concanavalin A-like lectins/glucanases"/>
    <property type="match status" value="1"/>
</dbReference>
<dbReference type="InterPro" id="IPR003649">
    <property type="entry name" value="Bbox_C"/>
</dbReference>
<dbReference type="Gene3D" id="2.60.120.920">
    <property type="match status" value="1"/>
</dbReference>
<dbReference type="GO" id="GO:0016567">
    <property type="term" value="P:protein ubiquitination"/>
    <property type="evidence" value="ECO:0007669"/>
    <property type="project" value="InterPro"/>
</dbReference>
<dbReference type="SMART" id="SM00184">
    <property type="entry name" value="RING"/>
    <property type="match status" value="1"/>
</dbReference>
<dbReference type="SMART" id="SM00336">
    <property type="entry name" value="BBOX"/>
    <property type="match status" value="1"/>
</dbReference>
<dbReference type="EMBL" id="AFYH01095640">
    <property type="status" value="NOT_ANNOTATED_CDS"/>
    <property type="molecule type" value="Genomic_DNA"/>
</dbReference>
<feature type="domain" description="RING-type" evidence="8">
    <location>
        <begin position="28"/>
        <end position="68"/>
    </location>
</feature>
<dbReference type="InterPro" id="IPR027370">
    <property type="entry name" value="Znf-RING_euk"/>
</dbReference>
<dbReference type="FunFam" id="2.60.120.920:FF:000004">
    <property type="entry name" value="Butyrophilin subfamily 1 member A1"/>
    <property type="match status" value="1"/>
</dbReference>
<evidence type="ECO:0000256" key="7">
    <source>
        <dbReference type="SAM" id="Coils"/>
    </source>
</evidence>
<dbReference type="Gene3D" id="3.30.40.10">
    <property type="entry name" value="Zinc/RING finger domain, C3HC4 (zinc finger)"/>
    <property type="match status" value="1"/>
</dbReference>
<reference evidence="11" key="3">
    <citation type="submission" date="2025-09" db="UniProtKB">
        <authorList>
            <consortium name="Ensembl"/>
        </authorList>
    </citation>
    <scope>IDENTIFICATION</scope>
</reference>
<keyword evidence="12" id="KW-1185">Reference proteome</keyword>
<keyword evidence="5 7" id="KW-0175">Coiled coil</keyword>
<dbReference type="CDD" id="cd13733">
    <property type="entry name" value="SPRY_PRY_C-I_1"/>
    <property type="match status" value="1"/>
</dbReference>
<evidence type="ECO:0000256" key="6">
    <source>
        <dbReference type="PROSITE-ProRule" id="PRU00024"/>
    </source>
</evidence>
<sequence>LKDRGEKAALCKMDSVTSSGILEEEMSCSICHGLFKDPVTLKCGHNFCRECVCEYWKGKAIPACPICRAGSTTSDLITNHTLRNIVDSYKKEGKKPKEESKSMCGRHGEVLKLYCLDDQEAVCVVCQTSIKHENHKLRPVREAALLCKEELKTALKPLQGTEEKLTKVKKQFNQHLNHIQDQTQTTEKQIKEDFVKLHQFLHKEEKNLLADLKKEKEEKEEKMREKIKSISEEMTSLSNNIKEIQKKLDQGDALFLMEFPLSLGIAARTYEEPEIPSGALIDVAKYLGNLQPRVWNKMLSIIHPVTVTLDPNTAGPWLTLSEDLTTVTYRSTWRDNVPDNPERFDSYSCVLGSEGFTSGRHSWVVDVENQTCCCLGVAAESANRKGDIYLKPEYWIVRLCYGRYSALTDEGETRLNMLTTPKKVLVCVDYEAGKVSFSDTDDRSHIYTFTHKFKHRIFPFF</sequence>
<dbReference type="EMBL" id="AFYH01095641">
    <property type="status" value="NOT_ANNOTATED_CDS"/>
    <property type="molecule type" value="Genomic_DNA"/>
</dbReference>
<dbReference type="Pfam" id="PF13445">
    <property type="entry name" value="zf-RING_UBOX"/>
    <property type="match status" value="1"/>
</dbReference>
<dbReference type="SUPFAM" id="SSF57845">
    <property type="entry name" value="B-box zinc-binding domain"/>
    <property type="match status" value="1"/>
</dbReference>
<dbReference type="InterPro" id="IPR043136">
    <property type="entry name" value="B30.2/SPRY_sf"/>
</dbReference>
<dbReference type="SMART" id="SM00504">
    <property type="entry name" value="Ubox"/>
    <property type="match status" value="1"/>
</dbReference>
<name>H3A5L9_LATCH</name>
<dbReference type="GeneTree" id="ENSGT01030000234583"/>
<evidence type="ECO:0000256" key="3">
    <source>
        <dbReference type="ARBA" id="ARBA00022786"/>
    </source>
</evidence>
<dbReference type="SMART" id="SM00502">
    <property type="entry name" value="BBC"/>
    <property type="match status" value="1"/>
</dbReference>
<evidence type="ECO:0000313" key="11">
    <source>
        <dbReference type="Ensembl" id="ENSLACP00000004940.1"/>
    </source>
</evidence>
<evidence type="ECO:0000259" key="10">
    <source>
        <dbReference type="PROSITE" id="PS50188"/>
    </source>
</evidence>
<keyword evidence="1" id="KW-0479">Metal-binding</keyword>
<dbReference type="InterPro" id="IPR003879">
    <property type="entry name" value="Butyrophylin_SPRY"/>
</dbReference>
<dbReference type="PROSITE" id="PS50089">
    <property type="entry name" value="ZF_RING_2"/>
    <property type="match status" value="1"/>
</dbReference>
<dbReference type="InterPro" id="IPR001870">
    <property type="entry name" value="B30.2/SPRY"/>
</dbReference>
<dbReference type="InterPro" id="IPR003877">
    <property type="entry name" value="SPRY_dom"/>
</dbReference>
<evidence type="ECO:0000256" key="1">
    <source>
        <dbReference type="ARBA" id="ARBA00022723"/>
    </source>
</evidence>
<evidence type="ECO:0008006" key="13">
    <source>
        <dbReference type="Google" id="ProtNLM"/>
    </source>
</evidence>
<dbReference type="Ensembl" id="ENSLACT00000004984.1">
    <property type="protein sequence ID" value="ENSLACP00000004940.1"/>
    <property type="gene ID" value="ENSLACG00000004393.1"/>
</dbReference>
<dbReference type="eggNOG" id="KOG2177">
    <property type="taxonomic scope" value="Eukaryota"/>
</dbReference>
<dbReference type="Pfam" id="PF00643">
    <property type="entry name" value="zf-B_box"/>
    <property type="match status" value="1"/>
</dbReference>
<dbReference type="Proteomes" id="UP000008672">
    <property type="component" value="Unassembled WGS sequence"/>
</dbReference>
<proteinExistence type="predicted"/>
<dbReference type="InterPro" id="IPR050143">
    <property type="entry name" value="TRIM/RBCC"/>
</dbReference>
<dbReference type="Pfam" id="PF13765">
    <property type="entry name" value="PRY"/>
    <property type="match status" value="1"/>
</dbReference>
<dbReference type="PROSITE" id="PS00518">
    <property type="entry name" value="ZF_RING_1"/>
    <property type="match status" value="1"/>
</dbReference>
<dbReference type="PROSITE" id="PS50188">
    <property type="entry name" value="B302_SPRY"/>
    <property type="match status" value="1"/>
</dbReference>
<dbReference type="SMART" id="SM00589">
    <property type="entry name" value="PRY"/>
    <property type="match status" value="1"/>
</dbReference>
<dbReference type="Pfam" id="PF00622">
    <property type="entry name" value="SPRY"/>
    <property type="match status" value="1"/>
</dbReference>
<accession>H3A5L9</accession>
<dbReference type="Gene3D" id="3.30.160.60">
    <property type="entry name" value="Classic Zinc Finger"/>
    <property type="match status" value="1"/>
</dbReference>
<dbReference type="InterPro" id="IPR013320">
    <property type="entry name" value="ConA-like_dom_sf"/>
</dbReference>
<reference evidence="12" key="1">
    <citation type="submission" date="2011-08" db="EMBL/GenBank/DDBJ databases">
        <title>The draft genome of Latimeria chalumnae.</title>
        <authorList>
            <person name="Di Palma F."/>
            <person name="Alfoldi J."/>
            <person name="Johnson J."/>
            <person name="Berlin A."/>
            <person name="Gnerre S."/>
            <person name="Jaffe D."/>
            <person name="MacCallum I."/>
            <person name="Young S."/>
            <person name="Walker B.J."/>
            <person name="Lander E."/>
            <person name="Lindblad-Toh K."/>
        </authorList>
    </citation>
    <scope>NUCLEOTIDE SEQUENCE [LARGE SCALE GENOMIC DNA]</scope>
    <source>
        <strain evidence="12">Wild caught</strain>
    </source>
</reference>
<organism evidence="11 12">
    <name type="scientific">Latimeria chalumnae</name>
    <name type="common">Coelacanth</name>
    <dbReference type="NCBI Taxonomy" id="7897"/>
    <lineage>
        <taxon>Eukaryota</taxon>
        <taxon>Metazoa</taxon>
        <taxon>Chordata</taxon>
        <taxon>Craniata</taxon>
        <taxon>Vertebrata</taxon>
        <taxon>Euteleostomi</taxon>
        <taxon>Coelacanthiformes</taxon>
        <taxon>Coelacanthidae</taxon>
        <taxon>Latimeria</taxon>
    </lineage>
</organism>
<evidence type="ECO:0000313" key="12">
    <source>
        <dbReference type="Proteomes" id="UP000008672"/>
    </source>
</evidence>
<dbReference type="SUPFAM" id="SSF57850">
    <property type="entry name" value="RING/U-box"/>
    <property type="match status" value="1"/>
</dbReference>
<evidence type="ECO:0000259" key="9">
    <source>
        <dbReference type="PROSITE" id="PS50119"/>
    </source>
</evidence>
<dbReference type="OMA" id="QQYWSAK"/>
<dbReference type="PROSITE" id="PS50119">
    <property type="entry name" value="ZF_BBOX"/>
    <property type="match status" value="1"/>
</dbReference>
<dbReference type="Bgee" id="ENSLACG00000004393">
    <property type="expression patterns" value="Expressed in pectoral fin and 2 other cell types or tissues"/>
</dbReference>
<keyword evidence="4" id="KW-0862">Zinc</keyword>
<keyword evidence="2 6" id="KW-0863">Zinc-finger</keyword>
<dbReference type="HOGENOM" id="CLU_013137_0_3_1"/>
<feature type="domain" description="B box-type" evidence="9">
    <location>
        <begin position="99"/>
        <end position="140"/>
    </location>
</feature>
<dbReference type="InParanoid" id="H3A5L9"/>
<feature type="coiled-coil region" evidence="7">
    <location>
        <begin position="198"/>
        <end position="247"/>
    </location>
</feature>
<dbReference type="PANTHER" id="PTHR24103">
    <property type="entry name" value="E3 UBIQUITIN-PROTEIN LIGASE TRIM"/>
    <property type="match status" value="1"/>
</dbReference>
<dbReference type="PRINTS" id="PR01407">
    <property type="entry name" value="BUTYPHLNCDUF"/>
</dbReference>
<dbReference type="GO" id="GO:0008270">
    <property type="term" value="F:zinc ion binding"/>
    <property type="evidence" value="ECO:0007669"/>
    <property type="project" value="UniProtKB-KW"/>
</dbReference>
<dbReference type="GO" id="GO:0004842">
    <property type="term" value="F:ubiquitin-protein transferase activity"/>
    <property type="evidence" value="ECO:0007669"/>
    <property type="project" value="InterPro"/>
</dbReference>
<evidence type="ECO:0000256" key="2">
    <source>
        <dbReference type="ARBA" id="ARBA00022771"/>
    </source>
</evidence>
<protein>
    <recommendedName>
        <fullName evidence="13">Tripartite motif containing 35</fullName>
    </recommendedName>
</protein>
<keyword evidence="3" id="KW-0833">Ubl conjugation pathway</keyword>
<dbReference type="InterPro" id="IPR001841">
    <property type="entry name" value="Znf_RING"/>
</dbReference>
<reference evidence="11" key="2">
    <citation type="submission" date="2025-08" db="UniProtKB">
        <authorList>
            <consortium name="Ensembl"/>
        </authorList>
    </citation>
    <scope>IDENTIFICATION</scope>
</reference>
<feature type="domain" description="B30.2/SPRY" evidence="10">
    <location>
        <begin position="287"/>
        <end position="461"/>
    </location>
</feature>
<dbReference type="EMBL" id="AFYH01095639">
    <property type="status" value="NOT_ANNOTATED_CDS"/>
    <property type="molecule type" value="Genomic_DNA"/>
</dbReference>
<dbReference type="AlphaFoldDB" id="H3A5L9"/>
<dbReference type="InterPro" id="IPR000315">
    <property type="entry name" value="Znf_B-box"/>
</dbReference>
<evidence type="ECO:0000259" key="8">
    <source>
        <dbReference type="PROSITE" id="PS50089"/>
    </source>
</evidence>
<dbReference type="FunCoup" id="H3A5L9">
    <property type="interactions" value="1849"/>
</dbReference>
<evidence type="ECO:0000256" key="4">
    <source>
        <dbReference type="ARBA" id="ARBA00022833"/>
    </source>
</evidence>